<dbReference type="OrthoDB" id="3251355at2"/>
<dbReference type="Pfam" id="PF04261">
    <property type="entry name" value="Dyp_perox_N"/>
    <property type="match status" value="1"/>
</dbReference>
<dbReference type="PATRIC" id="fig|1214101.3.peg.7697"/>
<dbReference type="Proteomes" id="UP000008043">
    <property type="component" value="Chromosome"/>
</dbReference>
<dbReference type="KEGG" id="sdv:BN159_7597"/>
<evidence type="ECO:0000313" key="9">
    <source>
        <dbReference type="EMBL" id="CCK31976.1"/>
    </source>
</evidence>
<evidence type="ECO:0000259" key="8">
    <source>
        <dbReference type="Pfam" id="PF20628"/>
    </source>
</evidence>
<dbReference type="eggNOG" id="COG2837">
    <property type="taxonomic scope" value="Bacteria"/>
</dbReference>
<protein>
    <submittedName>
        <fullName evidence="9">Dyp-type peroxidase</fullName>
    </submittedName>
</protein>
<proteinExistence type="inferred from homology"/>
<dbReference type="PANTHER" id="PTHR30521:SF0">
    <property type="entry name" value="DYP-TYPE PEROXIDASE FAMILY PROTEIN"/>
    <property type="match status" value="1"/>
</dbReference>
<keyword evidence="10" id="KW-1185">Reference proteome</keyword>
<feature type="domain" description="Dyp-type peroxidase C-terminal" evidence="8">
    <location>
        <begin position="139"/>
        <end position="299"/>
    </location>
</feature>
<dbReference type="PROSITE" id="PS51404">
    <property type="entry name" value="DYP_PEROXIDASE"/>
    <property type="match status" value="1"/>
</dbReference>
<dbReference type="InterPro" id="IPR048327">
    <property type="entry name" value="Dyp_perox_N"/>
</dbReference>
<dbReference type="AlphaFoldDB" id="K4R6T6"/>
<dbReference type="RefSeq" id="WP_015662302.1">
    <property type="nucleotide sequence ID" value="NC_020504.1"/>
</dbReference>
<keyword evidence="4" id="KW-0560">Oxidoreductase</keyword>
<sequence>MPSSIRPQPVVGSPAPSAVFLVATVEPGGESAVRELLGGLAGLVRALGFPHPDGDLTCVAGVGSAAWDRLFGHPKPAELHPFRELTGDRHRAVSTPGDLLLHIRAARQDLCFALTAEILKSLRGAITVQDEVQGFSWFDARNLLGFVDGTENPVGPDASDAALIDEEDPGFRGGAYVVVQKYLHDLDAWEALTVEAQERVIGRSKQNNLELDVPGSHVDVNTVTGPDGEPLEILRAAMPFGRPGRGEFGTYFLAYARTPDVIETMLGRMFLGSPHSGPDPILDYSRAVTGTLFFAPSADFLGSLKS</sequence>
<keyword evidence="5" id="KW-0408">Iron</keyword>
<dbReference type="EMBL" id="HE971709">
    <property type="protein sequence ID" value="CCK31976.1"/>
    <property type="molecule type" value="Genomic_DNA"/>
</dbReference>
<dbReference type="GO" id="GO:0046872">
    <property type="term" value="F:metal ion binding"/>
    <property type="evidence" value="ECO:0007669"/>
    <property type="project" value="UniProtKB-KW"/>
</dbReference>
<dbReference type="NCBIfam" id="TIGR01413">
    <property type="entry name" value="Dyp_perox_fam"/>
    <property type="match status" value="1"/>
</dbReference>
<gene>
    <name evidence="9" type="ORF">BN159_7597</name>
</gene>
<evidence type="ECO:0000256" key="5">
    <source>
        <dbReference type="ARBA" id="ARBA00023004"/>
    </source>
</evidence>
<evidence type="ECO:0000256" key="3">
    <source>
        <dbReference type="ARBA" id="ARBA00022723"/>
    </source>
</evidence>
<evidence type="ECO:0000256" key="4">
    <source>
        <dbReference type="ARBA" id="ARBA00023002"/>
    </source>
</evidence>
<dbReference type="Pfam" id="PF20628">
    <property type="entry name" value="Dyp_perox_C"/>
    <property type="match status" value="1"/>
</dbReference>
<comment type="similarity">
    <text evidence="6">Belongs to the DyP-type peroxidase family.</text>
</comment>
<accession>K4R6T6</accession>
<dbReference type="HOGENOM" id="CLU_044178_0_0_11"/>
<organism evidence="9 10">
    <name type="scientific">Streptomyces davaonensis (strain DSM 101723 / JCM 4913 / KCC S-0913 / 768)</name>
    <dbReference type="NCBI Taxonomy" id="1214101"/>
    <lineage>
        <taxon>Bacteria</taxon>
        <taxon>Bacillati</taxon>
        <taxon>Actinomycetota</taxon>
        <taxon>Actinomycetes</taxon>
        <taxon>Kitasatosporales</taxon>
        <taxon>Streptomycetaceae</taxon>
        <taxon>Streptomyces</taxon>
    </lineage>
</organism>
<dbReference type="InterPro" id="IPR011008">
    <property type="entry name" value="Dimeric_a/b-barrel"/>
</dbReference>
<feature type="domain" description="Dyp-type peroxidase N-terminal" evidence="7">
    <location>
        <begin position="10"/>
        <end position="135"/>
    </location>
</feature>
<comment type="cofactor">
    <cofactor evidence="1">
        <name>heme b</name>
        <dbReference type="ChEBI" id="CHEBI:60344"/>
    </cofactor>
</comment>
<evidence type="ECO:0000259" key="7">
    <source>
        <dbReference type="Pfam" id="PF04261"/>
    </source>
</evidence>
<name>K4R6T6_STRDJ</name>
<dbReference type="GO" id="GO:0005829">
    <property type="term" value="C:cytosol"/>
    <property type="evidence" value="ECO:0007669"/>
    <property type="project" value="TreeGrafter"/>
</dbReference>
<keyword evidence="3" id="KW-0479">Metal-binding</keyword>
<dbReference type="STRING" id="1214101.BN159_7597"/>
<evidence type="ECO:0000256" key="6">
    <source>
        <dbReference type="ARBA" id="ARBA00025737"/>
    </source>
</evidence>
<evidence type="ECO:0000256" key="2">
    <source>
        <dbReference type="ARBA" id="ARBA00022559"/>
    </source>
</evidence>
<keyword evidence="2 9" id="KW-0575">Peroxidase</keyword>
<dbReference type="GO" id="GO:0004601">
    <property type="term" value="F:peroxidase activity"/>
    <property type="evidence" value="ECO:0007669"/>
    <property type="project" value="UniProtKB-KW"/>
</dbReference>
<dbReference type="InterPro" id="IPR048328">
    <property type="entry name" value="Dyp_perox_C"/>
</dbReference>
<reference evidence="9 10" key="1">
    <citation type="journal article" date="2012" name="J. Bacteriol.">
        <title>Genome sequence of the bacterium Streptomyces davawensis JCM 4913 and heterologous production of the unique antibiotic roseoflavin.</title>
        <authorList>
            <person name="Jankowitsch F."/>
            <person name="Schwarz J."/>
            <person name="Ruckert C."/>
            <person name="Gust B."/>
            <person name="Szczepanowski R."/>
            <person name="Blom J."/>
            <person name="Pelzer S."/>
            <person name="Kalinowski J."/>
            <person name="Mack M."/>
        </authorList>
    </citation>
    <scope>NUCLEOTIDE SEQUENCE [LARGE SCALE GENOMIC DNA]</scope>
    <source>
        <strain evidence="10">DSM 101723 / JCM 4913 / KCC S-0913 / 768</strain>
    </source>
</reference>
<dbReference type="GO" id="GO:0020037">
    <property type="term" value="F:heme binding"/>
    <property type="evidence" value="ECO:0007669"/>
    <property type="project" value="InterPro"/>
</dbReference>
<dbReference type="PANTHER" id="PTHR30521">
    <property type="entry name" value="DEFERROCHELATASE/PEROXIDASE"/>
    <property type="match status" value="1"/>
</dbReference>
<evidence type="ECO:0000313" key="10">
    <source>
        <dbReference type="Proteomes" id="UP000008043"/>
    </source>
</evidence>
<dbReference type="SUPFAM" id="SSF54909">
    <property type="entry name" value="Dimeric alpha+beta barrel"/>
    <property type="match status" value="1"/>
</dbReference>
<dbReference type="InterPro" id="IPR006314">
    <property type="entry name" value="Dyp_peroxidase"/>
</dbReference>
<evidence type="ECO:0000256" key="1">
    <source>
        <dbReference type="ARBA" id="ARBA00001970"/>
    </source>
</evidence>